<protein>
    <recommendedName>
        <fullName evidence="4">Peptidase M15</fullName>
    </recommendedName>
</protein>
<proteinExistence type="predicted"/>
<comment type="caution">
    <text evidence="2">The sequence shown here is derived from an EMBL/GenBank/DDBJ whole genome shotgun (WGS) entry which is preliminary data.</text>
</comment>
<evidence type="ECO:0000313" key="3">
    <source>
        <dbReference type="Proteomes" id="UP000076959"/>
    </source>
</evidence>
<evidence type="ECO:0008006" key="4">
    <source>
        <dbReference type="Google" id="ProtNLM"/>
    </source>
</evidence>
<dbReference type="RefSeq" id="WP_063703666.1">
    <property type="nucleotide sequence ID" value="NZ_LUUB01000079.1"/>
</dbReference>
<dbReference type="EMBL" id="LUUB01000079">
    <property type="protein sequence ID" value="OAF05524.1"/>
    <property type="molecule type" value="Genomic_DNA"/>
</dbReference>
<dbReference type="OrthoDB" id="8129988at2"/>
<feature type="region of interest" description="Disordered" evidence="1">
    <location>
        <begin position="110"/>
        <end position="144"/>
    </location>
</feature>
<evidence type="ECO:0000256" key="1">
    <source>
        <dbReference type="SAM" id="MobiDB-lite"/>
    </source>
</evidence>
<feature type="region of interest" description="Disordered" evidence="1">
    <location>
        <begin position="161"/>
        <end position="185"/>
    </location>
</feature>
<reference evidence="2 3" key="1">
    <citation type="submission" date="2016-03" db="EMBL/GenBank/DDBJ databases">
        <title>Draft Genome Sequence of the Strain BR 10245 (Bradyrhizobium sp.) isolated from nodules of Centrolobium paraense.</title>
        <authorList>
            <person name="Simoes-Araujo J.L.Sr."/>
            <person name="Barauna A.C."/>
            <person name="Silva K."/>
            <person name="Zilli J.E."/>
        </authorList>
    </citation>
    <scope>NUCLEOTIDE SEQUENCE [LARGE SCALE GENOMIC DNA]</scope>
    <source>
        <strain evidence="2 3">BR 10245</strain>
    </source>
</reference>
<dbReference type="AlphaFoldDB" id="A0A176YFW4"/>
<accession>A0A176YFW4</accession>
<feature type="compositionally biased region" description="Low complexity" evidence="1">
    <location>
        <begin position="162"/>
        <end position="181"/>
    </location>
</feature>
<gene>
    <name evidence="2" type="ORF">AYJ54_01040</name>
</gene>
<dbReference type="Proteomes" id="UP000076959">
    <property type="component" value="Unassembled WGS sequence"/>
</dbReference>
<keyword evidence="3" id="KW-1185">Reference proteome</keyword>
<sequence>MNDRQSLLVAVCCPSAVVAGWLVLSLSAYAPALIENGGANAGVSSAKDLAAHVELADVPRAATVDDGVAVNADMAAAVAPPTGTETAAAAIPDTPEPPVKLASADPLQMLPAEAPPPAVADTPAPANSEAAAAEPAPAGSEATATEAPVIKLASADPTEIVAEGAPPSPAAIASGPAPGESKATDPADTVAVLDECFVVDACIDRYLWVLYQRTPKEDSIKVQERRAVSVKRRGKTVTVMRSFTKLEDEDFAWKDPKAAEHARMPMMDYVIGGMDRSFKRKLFRALLAAEAAGLSPGITSAFRDDYRQSIASGLKAASDRSYHGGSYRGGYGHGLAADIVSTKGDNRAQRWTSTEVLWKWIDANGRALGIGRPYLDRDPPHVGPIDGQEYISRRGTGDSHVASNAKIRAASKAKSHKVVAAREQRRSAKPQKSARAAKGRTI</sequence>
<feature type="compositionally biased region" description="Basic residues" evidence="1">
    <location>
        <begin position="409"/>
        <end position="419"/>
    </location>
</feature>
<feature type="compositionally biased region" description="Low complexity" evidence="1">
    <location>
        <begin position="119"/>
        <end position="144"/>
    </location>
</feature>
<evidence type="ECO:0000313" key="2">
    <source>
        <dbReference type="EMBL" id="OAF05524.1"/>
    </source>
</evidence>
<organism evidence="2 3">
    <name type="scientific">Bradyrhizobium centrolobii</name>
    <dbReference type="NCBI Taxonomy" id="1505087"/>
    <lineage>
        <taxon>Bacteria</taxon>
        <taxon>Pseudomonadati</taxon>
        <taxon>Pseudomonadota</taxon>
        <taxon>Alphaproteobacteria</taxon>
        <taxon>Hyphomicrobiales</taxon>
        <taxon>Nitrobacteraceae</taxon>
        <taxon>Bradyrhizobium</taxon>
    </lineage>
</organism>
<name>A0A176YFW4_9BRAD</name>
<feature type="region of interest" description="Disordered" evidence="1">
    <location>
        <begin position="408"/>
        <end position="442"/>
    </location>
</feature>